<organism evidence="1 2">
    <name type="scientific">Sphaerodactylus townsendi</name>
    <dbReference type="NCBI Taxonomy" id="933632"/>
    <lineage>
        <taxon>Eukaryota</taxon>
        <taxon>Metazoa</taxon>
        <taxon>Chordata</taxon>
        <taxon>Craniata</taxon>
        <taxon>Vertebrata</taxon>
        <taxon>Euteleostomi</taxon>
        <taxon>Lepidosauria</taxon>
        <taxon>Squamata</taxon>
        <taxon>Bifurcata</taxon>
        <taxon>Gekkota</taxon>
        <taxon>Sphaerodactylidae</taxon>
        <taxon>Sphaerodactylus</taxon>
    </lineage>
</organism>
<proteinExistence type="predicted"/>
<gene>
    <name evidence="1" type="ORF">K3G42_017905</name>
</gene>
<dbReference type="EMBL" id="CM037625">
    <property type="protein sequence ID" value="KAH7998559.1"/>
    <property type="molecule type" value="Genomic_DNA"/>
</dbReference>
<evidence type="ECO:0000313" key="1">
    <source>
        <dbReference type="EMBL" id="KAH7998559.1"/>
    </source>
</evidence>
<accession>A0ACB8F0H4</accession>
<name>A0ACB8F0H4_9SAUR</name>
<evidence type="ECO:0000313" key="2">
    <source>
        <dbReference type="Proteomes" id="UP000827872"/>
    </source>
</evidence>
<dbReference type="Proteomes" id="UP000827872">
    <property type="component" value="Linkage Group LG12"/>
</dbReference>
<comment type="caution">
    <text evidence="1">The sequence shown here is derived from an EMBL/GenBank/DDBJ whole genome shotgun (WGS) entry which is preliminary data.</text>
</comment>
<keyword evidence="2" id="KW-1185">Reference proteome</keyword>
<protein>
    <submittedName>
        <fullName evidence="1">Uncharacterized protein</fullName>
    </submittedName>
</protein>
<reference evidence="1" key="1">
    <citation type="submission" date="2021-08" db="EMBL/GenBank/DDBJ databases">
        <title>The first chromosome-level gecko genome reveals the dynamic sex chromosomes of Neotropical dwarf geckos (Sphaerodactylidae: Sphaerodactylus).</title>
        <authorList>
            <person name="Pinto B.J."/>
            <person name="Keating S.E."/>
            <person name="Gamble T."/>
        </authorList>
    </citation>
    <scope>NUCLEOTIDE SEQUENCE</scope>
    <source>
        <strain evidence="1">TG3544</strain>
    </source>
</reference>
<sequence length="101" mass="10801">MWLKARLQTQTLPFPYQGPPVAAPAVAVQLTASQRAASEGCRNQPQSALVSSAVILTTMGREDGSLELLESKASATRTVRTTRRTTSRSSKPKISPFLTSG</sequence>